<dbReference type="EMBL" id="FWXT01000001">
    <property type="protein sequence ID" value="SMC58463.1"/>
    <property type="molecule type" value="Genomic_DNA"/>
</dbReference>
<proteinExistence type="predicted"/>
<evidence type="ECO:0000313" key="4">
    <source>
        <dbReference type="Proteomes" id="UP000192756"/>
    </source>
</evidence>
<dbReference type="Proteomes" id="UP000192756">
    <property type="component" value="Unassembled WGS sequence"/>
</dbReference>
<evidence type="ECO:0000313" key="3">
    <source>
        <dbReference type="EMBL" id="SMC58463.1"/>
    </source>
</evidence>
<gene>
    <name evidence="3" type="ORF">SAMN04488524_1310</name>
</gene>
<dbReference type="PANTHER" id="PTHR30273">
    <property type="entry name" value="PERIPLASMIC SIGNAL SENSOR AND SIGMA FACTOR ACTIVATOR FECR-RELATED"/>
    <property type="match status" value="1"/>
</dbReference>
<keyword evidence="4" id="KW-1185">Reference proteome</keyword>
<protein>
    <submittedName>
        <fullName evidence="3">FecR family protein</fullName>
    </submittedName>
</protein>
<dbReference type="InterPro" id="IPR012373">
    <property type="entry name" value="Ferrdict_sens_TM"/>
</dbReference>
<feature type="domain" description="FecR protein" evidence="1">
    <location>
        <begin position="194"/>
        <end position="290"/>
    </location>
</feature>
<dbReference type="PANTHER" id="PTHR30273:SF2">
    <property type="entry name" value="PROTEIN FECR"/>
    <property type="match status" value="1"/>
</dbReference>
<name>A0A1W2ACZ2_9SPHI</name>
<evidence type="ECO:0000259" key="2">
    <source>
        <dbReference type="Pfam" id="PF16344"/>
    </source>
</evidence>
<dbReference type="GO" id="GO:0016989">
    <property type="term" value="F:sigma factor antagonist activity"/>
    <property type="evidence" value="ECO:0007669"/>
    <property type="project" value="TreeGrafter"/>
</dbReference>
<evidence type="ECO:0000259" key="1">
    <source>
        <dbReference type="Pfam" id="PF04773"/>
    </source>
</evidence>
<accession>A0A1W2ACZ2</accession>
<dbReference type="Gene3D" id="3.55.50.30">
    <property type="match status" value="1"/>
</dbReference>
<dbReference type="InterPro" id="IPR006860">
    <property type="entry name" value="FecR"/>
</dbReference>
<dbReference type="InterPro" id="IPR032508">
    <property type="entry name" value="FecR_C"/>
</dbReference>
<feature type="domain" description="Protein FecR C-terminal" evidence="2">
    <location>
        <begin position="337"/>
        <end position="404"/>
    </location>
</feature>
<organism evidence="3 4">
    <name type="scientific">Pedobacter africanus</name>
    <dbReference type="NCBI Taxonomy" id="151894"/>
    <lineage>
        <taxon>Bacteria</taxon>
        <taxon>Pseudomonadati</taxon>
        <taxon>Bacteroidota</taxon>
        <taxon>Sphingobacteriia</taxon>
        <taxon>Sphingobacteriales</taxon>
        <taxon>Sphingobacteriaceae</taxon>
        <taxon>Pedobacter</taxon>
    </lineage>
</organism>
<sequence length="406" mass="45208">MADNPKEIIFMENRQELIKLFKRYLAKECSAEEEETFLSFLEDKAHAPLFRELIEEELQAEVDPEFKELPKVKAELQRVKSNLIREMGEQEVDRPVSKNQLWLKVAAVLVLCAGVVFFTTHTKKRELLADVAPGGNKATLILADGSKVLLDSAVKGAVIQQSGVMVTKTADGQLVYTIQEHVVHGHPKKMLTNTVSTPRGGQYQVNLPDGTRVWLNAASELKFPLSFAGLKERRVSLTGEAYFEVKKNATQPFIVASDRQVVQVLGTHFNVNSYKDDASTKTTLLEGAVKVRSLTGANPDEAILKPGQQARIGEASAVINVANVDPSAEIAWKKGQFFFENEPIENIMKAVSRWYDVDIVYKDDFAGKTVWGSVTRYGNVSKVLSILELTGGIHFKIEGRRIIVHK</sequence>
<dbReference type="Pfam" id="PF16344">
    <property type="entry name" value="FecR_C"/>
    <property type="match status" value="1"/>
</dbReference>
<dbReference type="FunFam" id="2.60.120.1440:FF:000001">
    <property type="entry name" value="Putative anti-sigma factor"/>
    <property type="match status" value="1"/>
</dbReference>
<dbReference type="Gene3D" id="2.60.120.1440">
    <property type="match status" value="1"/>
</dbReference>
<dbReference type="Pfam" id="PF04773">
    <property type="entry name" value="FecR"/>
    <property type="match status" value="1"/>
</dbReference>
<dbReference type="AlphaFoldDB" id="A0A1W2ACZ2"/>
<dbReference type="STRING" id="151894.SAMN04488524_1310"/>
<reference evidence="4" key="1">
    <citation type="submission" date="2017-04" db="EMBL/GenBank/DDBJ databases">
        <authorList>
            <person name="Varghese N."/>
            <person name="Submissions S."/>
        </authorList>
    </citation>
    <scope>NUCLEOTIDE SEQUENCE [LARGE SCALE GENOMIC DNA]</scope>
    <source>
        <strain evidence="4">DSM 12126</strain>
    </source>
</reference>